<dbReference type="Proteomes" id="UP001201812">
    <property type="component" value="Unassembled WGS sequence"/>
</dbReference>
<reference evidence="1" key="1">
    <citation type="submission" date="2022-01" db="EMBL/GenBank/DDBJ databases">
        <title>Genome Sequence Resource for Two Populations of Ditylenchus destructor, the Migratory Endoparasitic Phytonematode.</title>
        <authorList>
            <person name="Zhang H."/>
            <person name="Lin R."/>
            <person name="Xie B."/>
        </authorList>
    </citation>
    <scope>NUCLEOTIDE SEQUENCE</scope>
    <source>
        <strain evidence="1">BazhouSP</strain>
    </source>
</reference>
<comment type="caution">
    <text evidence="1">The sequence shown here is derived from an EMBL/GenBank/DDBJ whole genome shotgun (WGS) entry which is preliminary data.</text>
</comment>
<evidence type="ECO:0000313" key="2">
    <source>
        <dbReference type="Proteomes" id="UP001201812"/>
    </source>
</evidence>
<sequence length="559" mass="65443">MDNGTMVEAFKFLNYCQLATRSLVSKRFSNLIRTHRRKLALLDVNEIYMYSGAGNQGQAFIKLFGKELSSEDYNEWIGHNGYSKQAPLKGRIAGKENTENIRDIYVLQAYDHLYSSTQFYARAELKDETWPLFQHFFRLLMDPFIYIRTLSLYSQKDVLSLLAGAMNPDRDRLQCKQLNIRFNGDTQKLIVWIKDHVRCNEFEIYGHKDSNCEEYNEWIVHNGYSKQAPLEGRIAGKENGENVRDFYVLGAYDYQYPSTRFYARIEFKDETWPLFQHFFRLLMDPFIYIRHLELNPRKEVFSLLTGAINPDHARLQCQQLDIRCNGDTQKFIVWIKDHVRCNQFFINGYNDSNYDEELLDFFLTGAACTSAIDVGSYDLPKKILVDLVQKFMGLKSRDECQLVESIQGYVKDRGTVERLKRNFAEFIAKEENYDGHRSGQIEKISWVGTRHADANSCTEKSHWMDSVEQSNRFLFSCSVMQLRDAIFLIALIYPENIKKKLFLCALQVTAMTRNVGMIRHFNTTWDFYTQRFMSTETVMDFSSCDVDLMVLQHFDGVAL</sequence>
<evidence type="ECO:0008006" key="3">
    <source>
        <dbReference type="Google" id="ProtNLM"/>
    </source>
</evidence>
<gene>
    <name evidence="1" type="ORF">DdX_19819</name>
</gene>
<name>A0AAD4MIC8_9BILA</name>
<keyword evidence="2" id="KW-1185">Reference proteome</keyword>
<protein>
    <recommendedName>
        <fullName evidence="3">F-box domain-containing protein</fullName>
    </recommendedName>
</protein>
<proteinExistence type="predicted"/>
<evidence type="ECO:0000313" key="1">
    <source>
        <dbReference type="EMBL" id="KAI1694980.1"/>
    </source>
</evidence>
<dbReference type="AlphaFoldDB" id="A0AAD4MIC8"/>
<organism evidence="1 2">
    <name type="scientific">Ditylenchus destructor</name>
    <dbReference type="NCBI Taxonomy" id="166010"/>
    <lineage>
        <taxon>Eukaryota</taxon>
        <taxon>Metazoa</taxon>
        <taxon>Ecdysozoa</taxon>
        <taxon>Nematoda</taxon>
        <taxon>Chromadorea</taxon>
        <taxon>Rhabditida</taxon>
        <taxon>Tylenchina</taxon>
        <taxon>Tylenchomorpha</taxon>
        <taxon>Sphaerularioidea</taxon>
        <taxon>Anguinidae</taxon>
        <taxon>Anguininae</taxon>
        <taxon>Ditylenchus</taxon>
    </lineage>
</organism>
<dbReference type="EMBL" id="JAKKPZ010000451">
    <property type="protein sequence ID" value="KAI1694980.1"/>
    <property type="molecule type" value="Genomic_DNA"/>
</dbReference>
<accession>A0AAD4MIC8</accession>